<sequence length="164" mass="19524">MNYGELIDNSSYDREILYKNFSDYFNNPVMYKIKDIENFSMYIAKVNCLLSNFNRYIYVFTPKDHNNTMNQEYLSNLKWYNLQTRTIEEQYNIPIHDYEPTRNTSLYVPINRKEKHPDNSVYSCDKLSVEILLLHEKGGANQYQDKGNLVSAIETYKTIINIID</sequence>
<proteinExistence type="predicted"/>
<dbReference type="AlphaFoldDB" id="A0A6C0J267"/>
<name>A0A6C0J267_9ZZZZ</name>
<dbReference type="EMBL" id="MN740295">
    <property type="protein sequence ID" value="QHT98726.1"/>
    <property type="molecule type" value="Genomic_DNA"/>
</dbReference>
<protein>
    <submittedName>
        <fullName evidence="1">Uncharacterized protein</fullName>
    </submittedName>
</protein>
<evidence type="ECO:0000313" key="1">
    <source>
        <dbReference type="EMBL" id="QHT98726.1"/>
    </source>
</evidence>
<organism evidence="1">
    <name type="scientific">viral metagenome</name>
    <dbReference type="NCBI Taxonomy" id="1070528"/>
    <lineage>
        <taxon>unclassified sequences</taxon>
        <taxon>metagenomes</taxon>
        <taxon>organismal metagenomes</taxon>
    </lineage>
</organism>
<accession>A0A6C0J267</accession>
<reference evidence="1" key="1">
    <citation type="journal article" date="2020" name="Nature">
        <title>Giant virus diversity and host interactions through global metagenomics.</title>
        <authorList>
            <person name="Schulz F."/>
            <person name="Roux S."/>
            <person name="Paez-Espino D."/>
            <person name="Jungbluth S."/>
            <person name="Walsh D.A."/>
            <person name="Denef V.J."/>
            <person name="McMahon K.D."/>
            <person name="Konstantinidis K.T."/>
            <person name="Eloe-Fadrosh E.A."/>
            <person name="Kyrpides N.C."/>
            <person name="Woyke T."/>
        </authorList>
    </citation>
    <scope>NUCLEOTIDE SEQUENCE</scope>
    <source>
        <strain evidence="1">GVMAG-M-3300025676-16</strain>
    </source>
</reference>